<dbReference type="AlphaFoldDB" id="A0A2R4A3K1"/>
<protein>
    <submittedName>
        <fullName evidence="2">SecY-independent transporter protein</fullName>
    </submittedName>
</protein>
<keyword evidence="1" id="KW-0472">Membrane</keyword>
<sequence length="232" mass="27872">MIRIFITELKNRSLLILFNSLFFINFLYVYKDVIFFIIFKKLIIQNNIASYLVYSNIFELFSIYLMLINFINTFVTSFNFVFHGYVFLSSALLNTEFFIIKNLLFILIQIYIFVILVSVKLLPGIFNYFEKYQEPFMHFELKIDEFVWVFIYLLKNIPIYFLGILSFYKFNSLKFIKKTVIRKLYYVIYVTIFLLAGFQNDTIFTIIIVSLLIITYEISLITFLIATKLKIK</sequence>
<feature type="transmembrane region" description="Helical" evidence="1">
    <location>
        <begin position="102"/>
        <end position="126"/>
    </location>
</feature>
<keyword evidence="1" id="KW-1133">Transmembrane helix</keyword>
<evidence type="ECO:0000313" key="2">
    <source>
        <dbReference type="EMBL" id="AVR57624.1"/>
    </source>
</evidence>
<gene>
    <name evidence="2" type="primary">tatC</name>
</gene>
<feature type="transmembrane region" description="Helical" evidence="1">
    <location>
        <begin position="180"/>
        <end position="198"/>
    </location>
</feature>
<dbReference type="EMBL" id="MF997423">
    <property type="protein sequence ID" value="AVR57624.1"/>
    <property type="molecule type" value="Genomic_DNA"/>
</dbReference>
<proteinExistence type="predicted"/>
<accession>A0A2R4A3K1</accession>
<geneLocation type="mitochondrion" evidence="2"/>
<name>A0A2R4A3K1_9STRA</name>
<reference evidence="2" key="1">
    <citation type="submission" date="2017-09" db="EMBL/GenBank/DDBJ databases">
        <title>Comparative analysis of the mitochondrial genomes of 6 newly sequenced diatoms reveals group II introns in the barcoding region of cox1.</title>
        <authorList>
            <person name="Keepers K.G."/>
            <person name="Pogoda C.S."/>
            <person name="Kane N.C."/>
            <person name="Hamsher S.E."/>
            <person name="Stepanek J.G."/>
            <person name="Kociolek J.P."/>
        </authorList>
    </citation>
    <scope>NUCLEOTIDE SEQUENCE</scope>
</reference>
<feature type="transmembrane region" description="Helical" evidence="1">
    <location>
        <begin position="146"/>
        <end position="168"/>
    </location>
</feature>
<feature type="transmembrane region" description="Helical" evidence="1">
    <location>
        <begin position="15"/>
        <end position="39"/>
    </location>
</feature>
<keyword evidence="1" id="KW-0812">Transmembrane</keyword>
<organism evidence="2">
    <name type="scientific">Surirella sp</name>
    <dbReference type="NCBI Taxonomy" id="1526603"/>
    <lineage>
        <taxon>Eukaryota</taxon>
        <taxon>Sar</taxon>
        <taxon>Stramenopiles</taxon>
        <taxon>Ochrophyta</taxon>
        <taxon>Bacillariophyta</taxon>
        <taxon>Bacillariophyceae</taxon>
        <taxon>Bacillariophycidae</taxon>
        <taxon>Surirellales</taxon>
        <taxon>Surirellaceae</taxon>
        <taxon>Surirella</taxon>
    </lineage>
</organism>
<feature type="transmembrane region" description="Helical" evidence="1">
    <location>
        <begin position="204"/>
        <end position="226"/>
    </location>
</feature>
<keyword evidence="2" id="KW-0496">Mitochondrion</keyword>
<evidence type="ECO:0000256" key="1">
    <source>
        <dbReference type="SAM" id="Phobius"/>
    </source>
</evidence>